<sequence length="110" mass="12010">MGIREELARIVWENANPGLSADEWFYSTATYRTVDAILARFTVVELPEHVIPQAATRPAWLASRPDGDRKYLVAADTDVVLALGVRMTPSESRELAAALLAAANLAEENA</sequence>
<dbReference type="EMBL" id="CCSD01000056">
    <property type="protein sequence ID" value="CDZ88956.1"/>
    <property type="molecule type" value="Genomic_DNA"/>
</dbReference>
<evidence type="ECO:0000313" key="1">
    <source>
        <dbReference type="EMBL" id="CDZ88956.1"/>
    </source>
</evidence>
<organism evidence="1 2">
    <name type="scientific">Rhodococcus ruber</name>
    <dbReference type="NCBI Taxonomy" id="1830"/>
    <lineage>
        <taxon>Bacteria</taxon>
        <taxon>Bacillati</taxon>
        <taxon>Actinomycetota</taxon>
        <taxon>Actinomycetes</taxon>
        <taxon>Mycobacteriales</taxon>
        <taxon>Nocardiaceae</taxon>
        <taxon>Rhodococcus</taxon>
    </lineage>
</organism>
<dbReference type="Proteomes" id="UP000042997">
    <property type="component" value="Unassembled WGS sequence"/>
</dbReference>
<dbReference type="AlphaFoldDB" id="A0A098BML3"/>
<proteinExistence type="predicted"/>
<dbReference type="RefSeq" id="WP_269572206.1">
    <property type="nucleotide sequence ID" value="NZ_JAPWIU010000058.1"/>
</dbReference>
<accession>A0A098BML3</accession>
<evidence type="ECO:0000313" key="2">
    <source>
        <dbReference type="Proteomes" id="UP000042997"/>
    </source>
</evidence>
<name>A0A098BML3_9NOCA</name>
<gene>
    <name evidence="1" type="ORF">RHRU231_450123</name>
</gene>
<reference evidence="1 2" key="1">
    <citation type="journal article" date="2014" name="Genome Announc.">
        <title>Draft Genome Sequence of Propane- and Butane-Oxidizing Actinobacterium Rhodococcus ruber IEGM 231.</title>
        <authorList>
            <person name="Ivshina I.B."/>
            <person name="Kuyukina M.S."/>
            <person name="Krivoruchko A.V."/>
            <person name="Barbe V."/>
            <person name="Fischer C."/>
        </authorList>
    </citation>
    <scope>NUCLEOTIDE SEQUENCE [LARGE SCALE GENOMIC DNA]</scope>
</reference>
<protein>
    <submittedName>
        <fullName evidence="1">Putative Gp86</fullName>
    </submittedName>
</protein>